<feature type="domain" description="Tudor" evidence="2">
    <location>
        <begin position="959"/>
        <end position="1018"/>
    </location>
</feature>
<feature type="region of interest" description="Disordered" evidence="1">
    <location>
        <begin position="144"/>
        <end position="171"/>
    </location>
</feature>
<dbReference type="Pfam" id="PF00567">
    <property type="entry name" value="TUDOR"/>
    <property type="match status" value="5"/>
</dbReference>
<organism evidence="3 4">
    <name type="scientific">Sipha flava</name>
    <name type="common">yellow sugarcane aphid</name>
    <dbReference type="NCBI Taxonomy" id="143950"/>
    <lineage>
        <taxon>Eukaryota</taxon>
        <taxon>Metazoa</taxon>
        <taxon>Ecdysozoa</taxon>
        <taxon>Arthropoda</taxon>
        <taxon>Hexapoda</taxon>
        <taxon>Insecta</taxon>
        <taxon>Pterygota</taxon>
        <taxon>Neoptera</taxon>
        <taxon>Paraneoptera</taxon>
        <taxon>Hemiptera</taxon>
        <taxon>Sternorrhyncha</taxon>
        <taxon>Aphidomorpha</taxon>
        <taxon>Aphidoidea</taxon>
        <taxon>Aphididae</taxon>
        <taxon>Sipha</taxon>
    </lineage>
</organism>
<dbReference type="OrthoDB" id="5800423at2759"/>
<gene>
    <name evidence="4" type="primary">LOC112693911</name>
</gene>
<proteinExistence type="predicted"/>
<dbReference type="Proteomes" id="UP000694846">
    <property type="component" value="Unplaced"/>
</dbReference>
<reference evidence="4" key="1">
    <citation type="submission" date="2025-08" db="UniProtKB">
        <authorList>
            <consortium name="RefSeq"/>
        </authorList>
    </citation>
    <scope>IDENTIFICATION</scope>
    <source>
        <tissue evidence="4">Whole body</tissue>
    </source>
</reference>
<dbReference type="FunFam" id="2.30.30.140:FF:000018">
    <property type="entry name" value="Serine/threonine-protein kinase 31"/>
    <property type="match status" value="2"/>
</dbReference>
<feature type="domain" description="Tudor" evidence="2">
    <location>
        <begin position="454"/>
        <end position="513"/>
    </location>
</feature>
<dbReference type="Gene3D" id="2.30.30.140">
    <property type="match status" value="4"/>
</dbReference>
<evidence type="ECO:0000259" key="2">
    <source>
        <dbReference type="PROSITE" id="PS50304"/>
    </source>
</evidence>
<dbReference type="CDD" id="cd20379">
    <property type="entry name" value="Tudor_dTUD-like"/>
    <property type="match status" value="1"/>
</dbReference>
<feature type="region of interest" description="Disordered" evidence="1">
    <location>
        <begin position="1169"/>
        <end position="1209"/>
    </location>
</feature>
<dbReference type="Gene3D" id="2.40.50.90">
    <property type="match status" value="3"/>
</dbReference>
<dbReference type="SUPFAM" id="SSF63748">
    <property type="entry name" value="Tudor/PWWP/MBT"/>
    <property type="match status" value="5"/>
</dbReference>
<dbReference type="SMART" id="SM00333">
    <property type="entry name" value="TUDOR"/>
    <property type="match status" value="5"/>
</dbReference>
<evidence type="ECO:0000313" key="4">
    <source>
        <dbReference type="RefSeq" id="XP_025424958.1"/>
    </source>
</evidence>
<feature type="compositionally biased region" description="Polar residues" evidence="1">
    <location>
        <begin position="1181"/>
        <end position="1190"/>
    </location>
</feature>
<dbReference type="SMART" id="SM00743">
    <property type="entry name" value="Agenet"/>
    <property type="match status" value="2"/>
</dbReference>
<dbReference type="PANTHER" id="PTHR16442">
    <property type="entry name" value="RING FINGER PROTEIN 17"/>
    <property type="match status" value="1"/>
</dbReference>
<dbReference type="InterPro" id="IPR014002">
    <property type="entry name" value="Agenet_dom_plant"/>
</dbReference>
<sequence>MTFVSSLIGALQRVELNVLNMIDQSEMSIVECINNIIDHLSSSIDNLQSKLNQIDLMLHSHLYLSATLSDFIVDIERTLDTTYYIAKKDKVETSIFFNTNIFDAIWQCVVPTIDMSDEYILTNTPNLPSEYTIISSTIKLENDTPSPVCPHTSRSNVSTSSDHSTKSTDSIKTQNDNHFFIKEITENKVETVLITFVNSPSDFYLQLHDNTNTLKAVSDEVNKFVRKKQSVVQSVEMNNVVYAVQLSTDQWCRGVVVHIYNENDYNLYTVHCIDYGFTETLMFNKIRKVPESVVSIPPLAYNCALYDLKPKATTGWSNDAYQLFRDLITQEKTNSFFIYPIETNGERIEVDVICNGIHPMSIRDAMLYLGYGTTENYMTIALREKLLSTIKLPSNKILKEGEVYSIILCHLYSPNEFYFRTSEDDELLIEIMKKLETIYKPTEYDSNKSYLLYTPQIGMAVAAQYSIDNTWYRAKIISLPESRMVTINYIDYGNSETLPWDQLRVLDQSLIKTPPLAIKASLSDVYPAFNGIECTNWSDDATAAFFNLMKNDDSMNDNLTAKVLFANEDSHKVVLYNHTSRGEVCINSKLIAQGHGMRSEPGSYSFVKENVRTPLKRKPKLIHSNSRDKPVIFSTEDTMAFVKPWSIVEDVSHSWPKTKANKDVPGVEMSIVKVISPDEITLKRINYDPTKLIGQMNNVYNSKKLKKNNQKTQWQVNDLCAVYIKKFGNWYRGKILSIDTKNGTASILFYDLDQINHGIPLNSLYTLEPNLINAKSGIVYCCMDKLVPLGVSDSKWPKFSCDRLIEELKKYSVVYFSKTGKKDSVALGEIWVKEIKMPEALKPVHERWINMNTFMIEQGFAMSNKEYTKVDECLSSQSESEFNKTFESSNYDTTINCWLPPLPITQSRLNAWVTYIDMDCHIYFQVFSSDSETSQLLRNVSEELNSIYSNSQPEPMNVKWKQGQMVIVRYHLDNQWYRGTITKVEENGKFTVQFLDYGNIETCSHEDLRSTLYMTDIPQLCLKGFFTSILPMTKNYRWKRDTLDFLHSLIVEQLCTITLDLSFTSNSYAISKIIMGKPPQDICQLLVTNKSAYFCYASDMNLIECIGVDDHMTEKETEVTAEKDTDGMAGKDTDGAAKKDTEGAVGPDIRSAHYQAVVNKASVDQEQRDTVASAVVGPGSRCSSAVSSATGKGEYGDDERSTADEGSDAEESSDYLRFCLNSNEVVEGKLSRVISPIRVTLTIERIDGIDITVSKHSMQTTMLDKCPKLPVLDNIAPGLAVVIFHNFLWKRGIISDNGKFVHLVDFGVSIKLVKNNVRRCPAEFFALPMFSIDCRLAKVTMSDDADARDVVEKMTKLLRDIKLKIVWIGDSADGDETVDVDLYNSAGDLAYQPLIDSRLLIPK</sequence>
<name>A0A8B8GPG0_9HEMI</name>
<feature type="compositionally biased region" description="Basic and acidic residues" evidence="1">
    <location>
        <begin position="1118"/>
        <end position="1142"/>
    </location>
</feature>
<protein>
    <submittedName>
        <fullName evidence="4">RING finger protein 17-like</fullName>
    </submittedName>
</protein>
<evidence type="ECO:0000256" key="1">
    <source>
        <dbReference type="SAM" id="MobiDB-lite"/>
    </source>
</evidence>
<accession>A0A8B8GPG0</accession>
<feature type="compositionally biased region" description="Low complexity" evidence="1">
    <location>
        <begin position="151"/>
        <end position="171"/>
    </location>
</feature>
<dbReference type="InterPro" id="IPR002999">
    <property type="entry name" value="Tudor"/>
</dbReference>
<dbReference type="InterPro" id="IPR035437">
    <property type="entry name" value="SNase_OB-fold_sf"/>
</dbReference>
<keyword evidence="3" id="KW-1185">Reference proteome</keyword>
<dbReference type="GO" id="GO:0005737">
    <property type="term" value="C:cytoplasm"/>
    <property type="evidence" value="ECO:0007669"/>
    <property type="project" value="UniProtKB-ARBA"/>
</dbReference>
<feature type="region of interest" description="Disordered" evidence="1">
    <location>
        <begin position="1118"/>
        <end position="1145"/>
    </location>
</feature>
<evidence type="ECO:0000313" key="3">
    <source>
        <dbReference type="Proteomes" id="UP000694846"/>
    </source>
</evidence>
<dbReference type="PROSITE" id="PS50304">
    <property type="entry name" value="TUDOR"/>
    <property type="match status" value="3"/>
</dbReference>
<feature type="compositionally biased region" description="Basic and acidic residues" evidence="1">
    <location>
        <begin position="1194"/>
        <end position="1203"/>
    </location>
</feature>
<dbReference type="RefSeq" id="XP_025424958.1">
    <property type="nucleotide sequence ID" value="XM_025569173.1"/>
</dbReference>
<dbReference type="GeneID" id="112693911"/>
<feature type="domain" description="Tudor" evidence="2">
    <location>
        <begin position="713"/>
        <end position="774"/>
    </location>
</feature>
<dbReference type="PANTHER" id="PTHR16442:SF1">
    <property type="entry name" value="RING FINGER PROTEIN 17"/>
    <property type="match status" value="1"/>
</dbReference>